<reference evidence="3" key="1">
    <citation type="submission" date="2022-11" db="UniProtKB">
        <authorList>
            <consortium name="WormBaseParasite"/>
        </authorList>
    </citation>
    <scope>IDENTIFICATION</scope>
</reference>
<feature type="compositionally biased region" description="Acidic residues" evidence="1">
    <location>
        <begin position="1"/>
        <end position="11"/>
    </location>
</feature>
<proteinExistence type="predicted"/>
<protein>
    <submittedName>
        <fullName evidence="3">Uncharacterized protein</fullName>
    </submittedName>
</protein>
<organism evidence="2 3">
    <name type="scientific">Ditylenchus dipsaci</name>
    <dbReference type="NCBI Taxonomy" id="166011"/>
    <lineage>
        <taxon>Eukaryota</taxon>
        <taxon>Metazoa</taxon>
        <taxon>Ecdysozoa</taxon>
        <taxon>Nematoda</taxon>
        <taxon>Chromadorea</taxon>
        <taxon>Rhabditida</taxon>
        <taxon>Tylenchina</taxon>
        <taxon>Tylenchomorpha</taxon>
        <taxon>Sphaerularioidea</taxon>
        <taxon>Anguinidae</taxon>
        <taxon>Anguininae</taxon>
        <taxon>Ditylenchus</taxon>
    </lineage>
</organism>
<evidence type="ECO:0000313" key="3">
    <source>
        <dbReference type="WBParaSite" id="jg10668"/>
    </source>
</evidence>
<dbReference type="Proteomes" id="UP000887574">
    <property type="component" value="Unplaced"/>
</dbReference>
<evidence type="ECO:0000313" key="2">
    <source>
        <dbReference type="Proteomes" id="UP000887574"/>
    </source>
</evidence>
<name>A0A915CMV9_9BILA</name>
<keyword evidence="2" id="KW-1185">Reference proteome</keyword>
<dbReference type="WBParaSite" id="jg10668">
    <property type="protein sequence ID" value="jg10668"/>
    <property type="gene ID" value="jg10668"/>
</dbReference>
<feature type="region of interest" description="Disordered" evidence="1">
    <location>
        <begin position="1"/>
        <end position="29"/>
    </location>
</feature>
<sequence>MSSESEDENGDELSFLLREPIERDDEGKPEEDFCNIRAKQLESEERIHAIVNEWNAQRKEHPGKPSDEKLLEFLRSIQDSLCYPRRTNPDNFVIFFLRAWIITNACNDRNRLVLLALQ</sequence>
<dbReference type="AlphaFoldDB" id="A0A915CMV9"/>
<evidence type="ECO:0000256" key="1">
    <source>
        <dbReference type="SAM" id="MobiDB-lite"/>
    </source>
</evidence>
<accession>A0A915CMV9</accession>